<protein>
    <submittedName>
        <fullName evidence="6">Zinc finger: C3HC4 type-like protein</fullName>
    </submittedName>
</protein>
<evidence type="ECO:0000256" key="4">
    <source>
        <dbReference type="PROSITE-ProRule" id="PRU00175"/>
    </source>
</evidence>
<reference evidence="6 7" key="1">
    <citation type="journal article" date="2018" name="Gigascience">
        <title>Genomes of trombidid mites reveal novel predicted allergens and laterally-transferred genes associated with secondary metabolism.</title>
        <authorList>
            <person name="Dong X."/>
            <person name="Chaisiri K."/>
            <person name="Xia D."/>
            <person name="Armstrong S.D."/>
            <person name="Fang Y."/>
            <person name="Donnelly M.J."/>
            <person name="Kadowaki T."/>
            <person name="McGarry J.W."/>
            <person name="Darby A.C."/>
            <person name="Makepeace B.L."/>
        </authorList>
    </citation>
    <scope>NUCLEOTIDE SEQUENCE [LARGE SCALE GENOMIC DNA]</scope>
    <source>
        <strain evidence="6">UoL-UT</strain>
    </source>
</reference>
<dbReference type="InterPro" id="IPR017907">
    <property type="entry name" value="Znf_RING_CS"/>
</dbReference>
<dbReference type="InterPro" id="IPR013083">
    <property type="entry name" value="Znf_RING/FYVE/PHD"/>
</dbReference>
<feature type="domain" description="RING-type" evidence="5">
    <location>
        <begin position="211"/>
        <end position="254"/>
    </location>
</feature>
<dbReference type="PANTHER" id="PTHR12109">
    <property type="entry name" value="RING FINGER PROTEIN 141-RELATED"/>
    <property type="match status" value="1"/>
</dbReference>
<proteinExistence type="predicted"/>
<dbReference type="Gene3D" id="3.30.40.10">
    <property type="entry name" value="Zinc/RING finger domain, C3HC4 (zinc finger)"/>
    <property type="match status" value="1"/>
</dbReference>
<feature type="non-terminal residue" evidence="6">
    <location>
        <position position="270"/>
    </location>
</feature>
<evidence type="ECO:0000313" key="6">
    <source>
        <dbReference type="EMBL" id="RWS20838.1"/>
    </source>
</evidence>
<dbReference type="Proteomes" id="UP000288716">
    <property type="component" value="Unassembled WGS sequence"/>
</dbReference>
<name>A0A443RZY6_9ACAR</name>
<keyword evidence="7" id="KW-1185">Reference proteome</keyword>
<dbReference type="PROSITE" id="PS00518">
    <property type="entry name" value="ZF_RING_1"/>
    <property type="match status" value="1"/>
</dbReference>
<evidence type="ECO:0000256" key="3">
    <source>
        <dbReference type="ARBA" id="ARBA00022833"/>
    </source>
</evidence>
<dbReference type="STRING" id="299467.A0A443RZY6"/>
<evidence type="ECO:0000256" key="1">
    <source>
        <dbReference type="ARBA" id="ARBA00022723"/>
    </source>
</evidence>
<evidence type="ECO:0000259" key="5">
    <source>
        <dbReference type="PROSITE" id="PS50089"/>
    </source>
</evidence>
<dbReference type="OrthoDB" id="9049620at2759"/>
<dbReference type="SMART" id="SM00184">
    <property type="entry name" value="RING"/>
    <property type="match status" value="1"/>
</dbReference>
<dbReference type="InterPro" id="IPR047126">
    <property type="entry name" value="RNF141-like"/>
</dbReference>
<organism evidence="6 7">
    <name type="scientific">Leptotrombidium deliense</name>
    <dbReference type="NCBI Taxonomy" id="299467"/>
    <lineage>
        <taxon>Eukaryota</taxon>
        <taxon>Metazoa</taxon>
        <taxon>Ecdysozoa</taxon>
        <taxon>Arthropoda</taxon>
        <taxon>Chelicerata</taxon>
        <taxon>Arachnida</taxon>
        <taxon>Acari</taxon>
        <taxon>Acariformes</taxon>
        <taxon>Trombidiformes</taxon>
        <taxon>Prostigmata</taxon>
        <taxon>Anystina</taxon>
        <taxon>Parasitengona</taxon>
        <taxon>Trombiculoidea</taxon>
        <taxon>Trombiculidae</taxon>
        <taxon>Leptotrombidium</taxon>
    </lineage>
</organism>
<dbReference type="SUPFAM" id="SSF57850">
    <property type="entry name" value="RING/U-box"/>
    <property type="match status" value="1"/>
</dbReference>
<dbReference type="GO" id="GO:0008270">
    <property type="term" value="F:zinc ion binding"/>
    <property type="evidence" value="ECO:0007669"/>
    <property type="project" value="UniProtKB-KW"/>
</dbReference>
<dbReference type="Pfam" id="PF13639">
    <property type="entry name" value="zf-RING_2"/>
    <property type="match status" value="1"/>
</dbReference>
<dbReference type="InterPro" id="IPR001841">
    <property type="entry name" value="Znf_RING"/>
</dbReference>
<dbReference type="AlphaFoldDB" id="A0A443RZY6"/>
<evidence type="ECO:0000313" key="7">
    <source>
        <dbReference type="Proteomes" id="UP000288716"/>
    </source>
</evidence>
<evidence type="ECO:0000256" key="2">
    <source>
        <dbReference type="ARBA" id="ARBA00022771"/>
    </source>
</evidence>
<keyword evidence="1" id="KW-0479">Metal-binding</keyword>
<accession>A0A443RZY6</accession>
<dbReference type="PROSITE" id="PS50089">
    <property type="entry name" value="ZF_RING_2"/>
    <property type="match status" value="1"/>
</dbReference>
<gene>
    <name evidence="6" type="ORF">B4U80_14217</name>
</gene>
<comment type="caution">
    <text evidence="6">The sequence shown here is derived from an EMBL/GenBank/DDBJ whole genome shotgun (WGS) entry which is preliminary data.</text>
</comment>
<dbReference type="EMBL" id="NCKV01015207">
    <property type="protein sequence ID" value="RWS20838.1"/>
    <property type="molecule type" value="Genomic_DNA"/>
</dbReference>
<dbReference type="VEuPathDB" id="VectorBase:LDEU011202"/>
<keyword evidence="2 4" id="KW-0863">Zinc-finger</keyword>
<sequence>MNSKMIKVDDVHFCKDYINRKRCWRINCHLESEEVHYKRTGYLSQNLADFWKKSQDYLCDIIDGKQVDGKCLCHDHKHSLCFRPVCYKGAHYNLRDFNTTFMVQIEFVGGSNFQEMYRNSSPLLANKTYYKEVYCHKFTPFGILLKDLQKSLRNVMQLSSMQVSFEGQIVKKNNYPAEFKITDESRVIIEISKSEKPLKVEPKIEPPADICAVCYGDISEPTVLQPCQHTFCFVCIDQWFKIMNINEIHCPLCRSATKEIWKQRFLNIFH</sequence>
<keyword evidence="3" id="KW-0862">Zinc</keyword>